<evidence type="ECO:0000259" key="5">
    <source>
        <dbReference type="PROSITE" id="PS50222"/>
    </source>
</evidence>
<evidence type="ECO:0000313" key="6">
    <source>
        <dbReference type="EMBL" id="MBW4708461.1"/>
    </source>
</evidence>
<evidence type="ECO:0000313" key="7">
    <source>
        <dbReference type="Proteomes" id="UP001138661"/>
    </source>
</evidence>
<dbReference type="RefSeq" id="WP_219502329.1">
    <property type="nucleotide sequence ID" value="NZ_JAHXDN010000003.1"/>
</dbReference>
<feature type="region of interest" description="Disordered" evidence="3">
    <location>
        <begin position="99"/>
        <end position="126"/>
    </location>
</feature>
<feature type="compositionally biased region" description="Basic and acidic residues" evidence="3">
    <location>
        <begin position="99"/>
        <end position="122"/>
    </location>
</feature>
<sequence>MKTTVFIAMIAATSIIVAGGSAYARGDRHGAPVDFETLDTDGDGKITLEEMQARGAARIAKVDTDGDGFLTLPEIEAEASARAKQVASRMLDRLDADDDGRLSAEELERPGRADRRFRRADQDGDGAVTKAEFEAAIAKMQDRRRGGGWAE</sequence>
<evidence type="ECO:0000256" key="2">
    <source>
        <dbReference type="ARBA" id="ARBA00022737"/>
    </source>
</evidence>
<name>A0A9X1FVP0_9RHOB</name>
<dbReference type="GO" id="GO:0005509">
    <property type="term" value="F:calcium ion binding"/>
    <property type="evidence" value="ECO:0007669"/>
    <property type="project" value="InterPro"/>
</dbReference>
<keyword evidence="2" id="KW-0677">Repeat</keyword>
<dbReference type="SMART" id="SM00054">
    <property type="entry name" value="EFh"/>
    <property type="match status" value="2"/>
</dbReference>
<feature type="domain" description="EF-hand" evidence="5">
    <location>
        <begin position="108"/>
        <end position="143"/>
    </location>
</feature>
<dbReference type="Pfam" id="PF13202">
    <property type="entry name" value="EF-hand_5"/>
    <property type="match status" value="4"/>
</dbReference>
<proteinExistence type="predicted"/>
<dbReference type="EMBL" id="JAHXDN010000003">
    <property type="protein sequence ID" value="MBW4708461.1"/>
    <property type="molecule type" value="Genomic_DNA"/>
</dbReference>
<feature type="signal peptide" evidence="4">
    <location>
        <begin position="1"/>
        <end position="24"/>
    </location>
</feature>
<feature type="chain" id="PRO_5040959911" evidence="4">
    <location>
        <begin position="25"/>
        <end position="151"/>
    </location>
</feature>
<keyword evidence="1" id="KW-0479">Metal-binding</keyword>
<dbReference type="PROSITE" id="PS00018">
    <property type="entry name" value="EF_HAND_1"/>
    <property type="match status" value="2"/>
</dbReference>
<feature type="domain" description="EF-hand" evidence="5">
    <location>
        <begin position="35"/>
        <end position="61"/>
    </location>
</feature>
<reference evidence="6" key="1">
    <citation type="submission" date="2021-07" db="EMBL/GenBank/DDBJ databases">
        <title>Roseobacter insulae sp. nov., isolated from a tidal flat.</title>
        <authorList>
            <person name="Park S."/>
            <person name="Yoon J.-H."/>
        </authorList>
    </citation>
    <scope>NUCLEOTIDE SEQUENCE</scope>
    <source>
        <strain evidence="6">YSTF-M11</strain>
    </source>
</reference>
<comment type="caution">
    <text evidence="6">The sequence shown here is derived from an EMBL/GenBank/DDBJ whole genome shotgun (WGS) entry which is preliminary data.</text>
</comment>
<keyword evidence="7" id="KW-1185">Reference proteome</keyword>
<gene>
    <name evidence="6" type="ORF">KX928_11770</name>
</gene>
<dbReference type="AlphaFoldDB" id="A0A9X1FVP0"/>
<evidence type="ECO:0000256" key="1">
    <source>
        <dbReference type="ARBA" id="ARBA00022723"/>
    </source>
</evidence>
<evidence type="ECO:0000256" key="3">
    <source>
        <dbReference type="SAM" id="MobiDB-lite"/>
    </source>
</evidence>
<dbReference type="Proteomes" id="UP001138661">
    <property type="component" value="Unassembled WGS sequence"/>
</dbReference>
<protein>
    <submittedName>
        <fullName evidence="6">EF-hand domain-containing protein</fullName>
    </submittedName>
</protein>
<dbReference type="PROSITE" id="PS50222">
    <property type="entry name" value="EF_HAND_2"/>
    <property type="match status" value="2"/>
</dbReference>
<dbReference type="InterPro" id="IPR002048">
    <property type="entry name" value="EF_hand_dom"/>
</dbReference>
<keyword evidence="4" id="KW-0732">Signal</keyword>
<evidence type="ECO:0000256" key="4">
    <source>
        <dbReference type="SAM" id="SignalP"/>
    </source>
</evidence>
<organism evidence="6 7">
    <name type="scientific">Roseobacter insulae</name>
    <dbReference type="NCBI Taxonomy" id="2859783"/>
    <lineage>
        <taxon>Bacteria</taxon>
        <taxon>Pseudomonadati</taxon>
        <taxon>Pseudomonadota</taxon>
        <taxon>Alphaproteobacteria</taxon>
        <taxon>Rhodobacterales</taxon>
        <taxon>Roseobacteraceae</taxon>
        <taxon>Roseobacter</taxon>
    </lineage>
</organism>
<dbReference type="InterPro" id="IPR018247">
    <property type="entry name" value="EF_Hand_1_Ca_BS"/>
</dbReference>
<accession>A0A9X1FVP0</accession>
<dbReference type="PANTHER" id="PTHR10827:SF98">
    <property type="entry name" value="45 KDA CALCIUM-BINDING PROTEIN"/>
    <property type="match status" value="1"/>
</dbReference>
<dbReference type="PANTHER" id="PTHR10827">
    <property type="entry name" value="RETICULOCALBIN"/>
    <property type="match status" value="1"/>
</dbReference>